<dbReference type="EMBL" id="CP000010">
    <property type="protein sequence ID" value="AAU48728.1"/>
    <property type="molecule type" value="Genomic_DNA"/>
</dbReference>
<dbReference type="Proteomes" id="UP000006693">
    <property type="component" value="Chromosome 1"/>
</dbReference>
<accession>A0A0H2WH37</accession>
<proteinExistence type="predicted"/>
<evidence type="ECO:0000313" key="2">
    <source>
        <dbReference type="Proteomes" id="UP000006693"/>
    </source>
</evidence>
<gene>
    <name evidence="1" type="ordered locus">BMA0262</name>
</gene>
<keyword evidence="2" id="KW-1185">Reference proteome</keyword>
<reference evidence="1 2" key="1">
    <citation type="journal article" date="2004" name="Proc. Natl. Acad. Sci. U.S.A.">
        <title>Structural flexibility in the Burkholderia mallei genome.</title>
        <authorList>
            <person name="Nierman W.C."/>
            <person name="DeShazer D."/>
            <person name="Kim H.S."/>
            <person name="Tettelin H."/>
            <person name="Nelson K.E."/>
            <person name="Feldblyum T."/>
            <person name="Ulrich R.L."/>
            <person name="Ronning C.M."/>
            <person name="Brinkac L.M."/>
            <person name="Daugherty S.C."/>
            <person name="Davidsen T.D."/>
            <person name="Deboy R.T."/>
            <person name="Dimitrov G."/>
            <person name="Dodson R.J."/>
            <person name="Durkin A.S."/>
            <person name="Gwinn M.L."/>
            <person name="Haft D.H."/>
            <person name="Khouri H."/>
            <person name="Kolonay J.F."/>
            <person name="Madupu R."/>
            <person name="Mohammoud Y."/>
            <person name="Nelson W.C."/>
            <person name="Radune D."/>
            <person name="Romero C.M."/>
            <person name="Sarria S."/>
            <person name="Selengut J."/>
            <person name="Shamblin C."/>
            <person name="Sullivan S.A."/>
            <person name="White O."/>
            <person name="Yu Y."/>
            <person name="Zafar N."/>
            <person name="Zhou L."/>
            <person name="Fraser C.M."/>
        </authorList>
    </citation>
    <scope>NUCLEOTIDE SEQUENCE [LARGE SCALE GENOMIC DNA]</scope>
    <source>
        <strain evidence="1 2">ATCC 23344</strain>
    </source>
</reference>
<dbReference type="AlphaFoldDB" id="A0A0H2WH37"/>
<evidence type="ECO:0000313" key="1">
    <source>
        <dbReference type="EMBL" id="AAU48728.1"/>
    </source>
</evidence>
<sequence length="43" mass="4516">MGVVDSSVPFTKPPLQLLSSASCDIGARARALERKKRGVSVST</sequence>
<protein>
    <submittedName>
        <fullName evidence="1">Uncharacterized protein</fullName>
    </submittedName>
</protein>
<organism evidence="1 2">
    <name type="scientific">Burkholderia mallei (strain ATCC 23344)</name>
    <dbReference type="NCBI Taxonomy" id="243160"/>
    <lineage>
        <taxon>Bacteria</taxon>
        <taxon>Pseudomonadati</taxon>
        <taxon>Pseudomonadota</taxon>
        <taxon>Betaproteobacteria</taxon>
        <taxon>Burkholderiales</taxon>
        <taxon>Burkholderiaceae</taxon>
        <taxon>Burkholderia</taxon>
        <taxon>pseudomallei group</taxon>
    </lineage>
</organism>
<name>A0A0H2WH37_BURMA</name>
<dbReference type="KEGG" id="bma:BMA0262"/>
<dbReference type="HOGENOM" id="CLU_3230771_0_0_4"/>